<keyword evidence="3" id="KW-1185">Reference proteome</keyword>
<organism evidence="2 3">
    <name type="scientific">Roseiconus nitratireducens</name>
    <dbReference type="NCBI Taxonomy" id="2605748"/>
    <lineage>
        <taxon>Bacteria</taxon>
        <taxon>Pseudomonadati</taxon>
        <taxon>Planctomycetota</taxon>
        <taxon>Planctomycetia</taxon>
        <taxon>Pirellulales</taxon>
        <taxon>Pirellulaceae</taxon>
        <taxon>Roseiconus</taxon>
    </lineage>
</organism>
<gene>
    <name evidence="2" type="ORF">FYK55_09640</name>
</gene>
<dbReference type="NCBIfam" id="TIGR04294">
    <property type="entry name" value="pre_pil_HX9DG"/>
    <property type="match status" value="1"/>
</dbReference>
<dbReference type="PANTHER" id="PTHR30093:SF2">
    <property type="entry name" value="TYPE II SECRETION SYSTEM PROTEIN H"/>
    <property type="match status" value="1"/>
</dbReference>
<proteinExistence type="predicted"/>
<dbReference type="InterPro" id="IPR011453">
    <property type="entry name" value="DUF1559"/>
</dbReference>
<name>A0A5M6DAK6_9BACT</name>
<dbReference type="InterPro" id="IPR027558">
    <property type="entry name" value="Pre_pil_HX9DG_C"/>
</dbReference>
<protein>
    <submittedName>
        <fullName evidence="2">DUF1559 domain-containing protein</fullName>
    </submittedName>
</protein>
<accession>A0A5M6DAK6</accession>
<dbReference type="NCBIfam" id="TIGR02532">
    <property type="entry name" value="IV_pilin_GFxxxE"/>
    <property type="match status" value="1"/>
</dbReference>
<dbReference type="InterPro" id="IPR012902">
    <property type="entry name" value="N_methyl_site"/>
</dbReference>
<dbReference type="RefSeq" id="WP_150076183.1">
    <property type="nucleotide sequence ID" value="NZ_VWOX01000004.1"/>
</dbReference>
<dbReference type="SUPFAM" id="SSF54523">
    <property type="entry name" value="Pili subunits"/>
    <property type="match status" value="1"/>
</dbReference>
<reference evidence="2 3" key="1">
    <citation type="submission" date="2019-08" db="EMBL/GenBank/DDBJ databases">
        <authorList>
            <person name="Dhanesh K."/>
            <person name="Kumar G."/>
            <person name="Sasikala C."/>
            <person name="Venkata Ramana C."/>
        </authorList>
    </citation>
    <scope>NUCLEOTIDE SEQUENCE [LARGE SCALE GENOMIC DNA]</scope>
    <source>
        <strain evidence="2 3">JC645</strain>
    </source>
</reference>
<sequence>MKRRAFTLVELLVVIAIIGILVGLLLPAVQAAREAARRMSCSNNLVQIALATHHYEFSMEQFPPGVTNPNGPIRNEINAGMHIGWMTRILPYIEQQRAFEMFDFDKSAYSDENAPVRALEISAFKCPSNPMSSGGFRGQNSGDSVGTSTYAGCHHDVEAPIDADNHGMLFLNSAIRFSDISDGSSHTILIGEHLGDFDHLGWVSGTRATLRNTGEFIHLDYSEAQDRELAPLQVGGFDSFHQGGANFALADGSIHFITHSIEPEIFQQLGHRADDKLLSDDQF</sequence>
<feature type="domain" description="DUF1559" evidence="1">
    <location>
        <begin position="30"/>
        <end position="264"/>
    </location>
</feature>
<dbReference type="Pfam" id="PF07963">
    <property type="entry name" value="N_methyl"/>
    <property type="match status" value="1"/>
</dbReference>
<comment type="caution">
    <text evidence="2">The sequence shown here is derived from an EMBL/GenBank/DDBJ whole genome shotgun (WGS) entry which is preliminary data.</text>
</comment>
<dbReference type="PANTHER" id="PTHR30093">
    <property type="entry name" value="GENERAL SECRETION PATHWAY PROTEIN G"/>
    <property type="match status" value="1"/>
</dbReference>
<dbReference type="Pfam" id="PF07596">
    <property type="entry name" value="SBP_bac_10"/>
    <property type="match status" value="1"/>
</dbReference>
<dbReference type="InterPro" id="IPR045584">
    <property type="entry name" value="Pilin-like"/>
</dbReference>
<evidence type="ECO:0000313" key="3">
    <source>
        <dbReference type="Proteomes" id="UP000324479"/>
    </source>
</evidence>
<evidence type="ECO:0000259" key="1">
    <source>
        <dbReference type="Pfam" id="PF07596"/>
    </source>
</evidence>
<dbReference type="Gene3D" id="3.30.700.10">
    <property type="entry name" value="Glycoprotein, Type 4 Pilin"/>
    <property type="match status" value="1"/>
</dbReference>
<dbReference type="EMBL" id="VWOX01000004">
    <property type="protein sequence ID" value="KAA5544571.1"/>
    <property type="molecule type" value="Genomic_DNA"/>
</dbReference>
<dbReference type="Proteomes" id="UP000324479">
    <property type="component" value="Unassembled WGS sequence"/>
</dbReference>
<dbReference type="AlphaFoldDB" id="A0A5M6DAK6"/>
<evidence type="ECO:0000313" key="2">
    <source>
        <dbReference type="EMBL" id="KAA5544571.1"/>
    </source>
</evidence>